<name>A0A8J3DPY1_9HYPH</name>
<organism evidence="1 2">
    <name type="scientific">Tianweitania populi</name>
    <dbReference type="NCBI Taxonomy" id="1607949"/>
    <lineage>
        <taxon>Bacteria</taxon>
        <taxon>Pseudomonadati</taxon>
        <taxon>Pseudomonadota</taxon>
        <taxon>Alphaproteobacteria</taxon>
        <taxon>Hyphomicrobiales</taxon>
        <taxon>Phyllobacteriaceae</taxon>
        <taxon>Tianweitania</taxon>
    </lineage>
</organism>
<reference evidence="1" key="1">
    <citation type="journal article" date="2014" name="Int. J. Syst. Evol. Microbiol.">
        <title>Complete genome sequence of Corynebacterium casei LMG S-19264T (=DSM 44701T), isolated from a smear-ripened cheese.</title>
        <authorList>
            <consortium name="US DOE Joint Genome Institute (JGI-PGF)"/>
            <person name="Walter F."/>
            <person name="Albersmeier A."/>
            <person name="Kalinowski J."/>
            <person name="Ruckert C."/>
        </authorList>
    </citation>
    <scope>NUCLEOTIDE SEQUENCE</scope>
    <source>
        <strain evidence="1">KCTC 42249</strain>
    </source>
</reference>
<dbReference type="Proteomes" id="UP000630142">
    <property type="component" value="Unassembled WGS sequence"/>
</dbReference>
<accession>A0A8J3DPY1</accession>
<protein>
    <submittedName>
        <fullName evidence="1">Uncharacterized protein</fullName>
    </submittedName>
</protein>
<comment type="caution">
    <text evidence="1">The sequence shown here is derived from an EMBL/GenBank/DDBJ whole genome shotgun (WGS) entry which is preliminary data.</text>
</comment>
<evidence type="ECO:0000313" key="2">
    <source>
        <dbReference type="Proteomes" id="UP000630142"/>
    </source>
</evidence>
<proteinExistence type="predicted"/>
<dbReference type="EMBL" id="BMZQ01000002">
    <property type="protein sequence ID" value="GHD13912.1"/>
    <property type="molecule type" value="Genomic_DNA"/>
</dbReference>
<reference evidence="1" key="2">
    <citation type="submission" date="2020-09" db="EMBL/GenBank/DDBJ databases">
        <authorList>
            <person name="Sun Q."/>
            <person name="Kim S."/>
        </authorList>
    </citation>
    <scope>NUCLEOTIDE SEQUENCE</scope>
    <source>
        <strain evidence="1">KCTC 42249</strain>
    </source>
</reference>
<keyword evidence="2" id="KW-1185">Reference proteome</keyword>
<gene>
    <name evidence="1" type="ORF">GCM10016234_18800</name>
</gene>
<dbReference type="AlphaFoldDB" id="A0A8J3DPY1"/>
<sequence length="182" mass="19726">MDTDIEPICNQVAHPVTDMHLQRKLRISVEERGQDGSKHVMPETAVYVDAQAAADFSACSGCPCCGVLDAGQVRRNLLVEAPAFIGQGNGSSISVKDADTDTLLEASNRSTYSRLRQSNGFTSAFEAARFNYSRKNSDPVQKAAVKDHVSCLMSSTEIRCSNMFGAPEPHASHCMQSITARQ</sequence>
<evidence type="ECO:0000313" key="1">
    <source>
        <dbReference type="EMBL" id="GHD13912.1"/>
    </source>
</evidence>